<dbReference type="EMBL" id="CAUYUJ010017081">
    <property type="protein sequence ID" value="CAK0871519.1"/>
    <property type="molecule type" value="Genomic_DNA"/>
</dbReference>
<name>A0ABN9VGV7_9DINO</name>
<protein>
    <submittedName>
        <fullName evidence="2">Uncharacterized protein</fullName>
    </submittedName>
</protein>
<gene>
    <name evidence="2" type="ORF">PCOR1329_LOCUS57337</name>
</gene>
<proteinExistence type="predicted"/>
<evidence type="ECO:0000313" key="2">
    <source>
        <dbReference type="EMBL" id="CAK0871519.1"/>
    </source>
</evidence>
<accession>A0ABN9VGV7</accession>
<evidence type="ECO:0000313" key="3">
    <source>
        <dbReference type="Proteomes" id="UP001189429"/>
    </source>
</evidence>
<keyword evidence="3" id="KW-1185">Reference proteome</keyword>
<organism evidence="2 3">
    <name type="scientific">Prorocentrum cordatum</name>
    <dbReference type="NCBI Taxonomy" id="2364126"/>
    <lineage>
        <taxon>Eukaryota</taxon>
        <taxon>Sar</taxon>
        <taxon>Alveolata</taxon>
        <taxon>Dinophyceae</taxon>
        <taxon>Prorocentrales</taxon>
        <taxon>Prorocentraceae</taxon>
        <taxon>Prorocentrum</taxon>
    </lineage>
</organism>
<reference evidence="2" key="1">
    <citation type="submission" date="2023-10" db="EMBL/GenBank/DDBJ databases">
        <authorList>
            <person name="Chen Y."/>
            <person name="Shah S."/>
            <person name="Dougan E. K."/>
            <person name="Thang M."/>
            <person name="Chan C."/>
        </authorList>
    </citation>
    <scope>NUCLEOTIDE SEQUENCE [LARGE SCALE GENOMIC DNA]</scope>
</reference>
<evidence type="ECO:0000256" key="1">
    <source>
        <dbReference type="SAM" id="MobiDB-lite"/>
    </source>
</evidence>
<sequence length="308" mass="33796">MPLPKAGDPQGFSAVRGGELVEADAPAAPSAEAREAVAEGPPPLRGERTSLVSPVTELPDGAAEAARVVERRPIKGLHPAEFRARCDLIFDRFAVGGGDALRYEALAAVMASAGRPLEEHAAYEGLCRRLGCDPLVGLSRRDLHTFFEKAPQAVWDGAYRSLEPYGGMIRRGAEAMPQTLHERPVNYFLFEDDKQFAILHVEVNAHLYYGAADFVTRDSVRAYFGTNRMELQICAPGSYGAKEMYLWKLVVQPLSADVVSEDCQLHLEETAGRFGSQRVTVKLMKSQPGKRWYKVGHSKVVSGNNQKV</sequence>
<comment type="caution">
    <text evidence="2">The sequence shown here is derived from an EMBL/GenBank/DDBJ whole genome shotgun (WGS) entry which is preliminary data.</text>
</comment>
<feature type="region of interest" description="Disordered" evidence="1">
    <location>
        <begin position="1"/>
        <end position="55"/>
    </location>
</feature>
<dbReference type="Proteomes" id="UP001189429">
    <property type="component" value="Unassembled WGS sequence"/>
</dbReference>